<sequence>MWKLASSTLGICALSALLVVPALAQDNSENAPEMGMMGGDCPMMRMMGGGMGHGMMGGGMMGQGMGKGQMGQGMMRGHGMGMMRGARMGAMVEARLAYLKFELGITDPQKDAWAAYADAVRARVANMQGVHQAMMETMQTGNALNRMDARIKGMETMLSSLKEVKPAAEKLYASLSDDQKKVADQLIGRACGAM</sequence>
<evidence type="ECO:0000313" key="3">
    <source>
        <dbReference type="Proteomes" id="UP000198795"/>
    </source>
</evidence>
<name>A0A1H0QJ46_9HYPH</name>
<gene>
    <name evidence="2" type="ORF">SAMN04488061_2386</name>
</gene>
<dbReference type="EMBL" id="FNJC01000003">
    <property type="protein sequence ID" value="SDP17075.1"/>
    <property type="molecule type" value="Genomic_DNA"/>
</dbReference>
<reference evidence="2 3" key="1">
    <citation type="submission" date="2016-10" db="EMBL/GenBank/DDBJ databases">
        <authorList>
            <person name="Varghese N."/>
            <person name="Submissions S."/>
        </authorList>
    </citation>
    <scope>NUCLEOTIDE SEQUENCE [LARGE SCALE GENOMIC DNA]</scope>
    <source>
        <strain evidence="2 3">CGMCC 1.6497</strain>
    </source>
</reference>
<protein>
    <submittedName>
        <fullName evidence="2">LTXXQ motif family protein</fullName>
    </submittedName>
</protein>
<feature type="signal peptide" evidence="1">
    <location>
        <begin position="1"/>
        <end position="24"/>
    </location>
</feature>
<organism evidence="2 3">
    <name type="scientific">Filomicrobium insigne</name>
    <dbReference type="NCBI Taxonomy" id="418854"/>
    <lineage>
        <taxon>Bacteria</taxon>
        <taxon>Pseudomonadati</taxon>
        <taxon>Pseudomonadota</taxon>
        <taxon>Alphaproteobacteria</taxon>
        <taxon>Hyphomicrobiales</taxon>
        <taxon>Hyphomicrobiaceae</taxon>
        <taxon>Filomicrobium</taxon>
    </lineage>
</organism>
<dbReference type="Proteomes" id="UP000198795">
    <property type="component" value="Unassembled WGS sequence"/>
</dbReference>
<dbReference type="InterPro" id="IPR012899">
    <property type="entry name" value="LTXXQ"/>
</dbReference>
<accession>A0A1H0QJ46</accession>
<feature type="chain" id="PRO_5047315066" evidence="1">
    <location>
        <begin position="25"/>
        <end position="194"/>
    </location>
</feature>
<evidence type="ECO:0000313" key="2">
    <source>
        <dbReference type="EMBL" id="SDP17075.1"/>
    </source>
</evidence>
<dbReference type="RefSeq" id="WP_090228918.1">
    <property type="nucleotide sequence ID" value="NZ_FNJC01000003.1"/>
</dbReference>
<dbReference type="Pfam" id="PF07813">
    <property type="entry name" value="LTXXQ"/>
    <property type="match status" value="1"/>
</dbReference>
<keyword evidence="3" id="KW-1185">Reference proteome</keyword>
<evidence type="ECO:0000256" key="1">
    <source>
        <dbReference type="SAM" id="SignalP"/>
    </source>
</evidence>
<keyword evidence="1" id="KW-0732">Signal</keyword>
<proteinExistence type="predicted"/>
<comment type="caution">
    <text evidence="2">The sequence shown here is derived from an EMBL/GenBank/DDBJ whole genome shotgun (WGS) entry which is preliminary data.</text>
</comment>